<sequence>MQPPPRRRRAPCRTTQRRATRCAAAGVRRKGTARGAGEYGWDRCEAGGAERVGPRWARRGVAEGEADAPRGGRTRARGAPEAPAAQKGSVVGHVRRRVRRPRVVVVAPPSLALVLARRVRKAEPVRLREADAARRAAHPAPGEPSSSSAGHTEPVVARSPTAAHARAVDAREEVLREGRRRVRRACDAATAAALHRRGVPADLTEGRQAGRVGRLGPDRLGVRGDGADGVVRPVVARVEARGQPVHTAAAAAAAAAAERGARPAATGAEHIARVVVEAVHVRVAVVGAAGLAELDHRRLEVVERALDETLLLLVVREEVVPQRVLHRQGGAGAQQGVSKQSLLLESAWERGEGAAPCSRPWGCPRSQGRTLHA</sequence>
<evidence type="ECO:0000313" key="2">
    <source>
        <dbReference type="EMBL" id="TNY21596.1"/>
    </source>
</evidence>
<dbReference type="Proteomes" id="UP000311382">
    <property type="component" value="Unassembled WGS sequence"/>
</dbReference>
<evidence type="ECO:0000313" key="3">
    <source>
        <dbReference type="Proteomes" id="UP000311382"/>
    </source>
</evidence>
<accession>A0A5C5FZ74</accession>
<feature type="region of interest" description="Disordered" evidence="1">
    <location>
        <begin position="1"/>
        <end position="26"/>
    </location>
</feature>
<organism evidence="2 3">
    <name type="scientific">Rhodotorula diobovata</name>
    <dbReference type="NCBI Taxonomy" id="5288"/>
    <lineage>
        <taxon>Eukaryota</taxon>
        <taxon>Fungi</taxon>
        <taxon>Dikarya</taxon>
        <taxon>Basidiomycota</taxon>
        <taxon>Pucciniomycotina</taxon>
        <taxon>Microbotryomycetes</taxon>
        <taxon>Sporidiobolales</taxon>
        <taxon>Sporidiobolaceae</taxon>
        <taxon>Rhodotorula</taxon>
    </lineage>
</organism>
<proteinExistence type="predicted"/>
<feature type="region of interest" description="Disordered" evidence="1">
    <location>
        <begin position="353"/>
        <end position="373"/>
    </location>
</feature>
<keyword evidence="3" id="KW-1185">Reference proteome</keyword>
<feature type="compositionally biased region" description="Basic residues" evidence="1">
    <location>
        <begin position="1"/>
        <end position="20"/>
    </location>
</feature>
<feature type="region of interest" description="Disordered" evidence="1">
    <location>
        <begin position="130"/>
        <end position="172"/>
    </location>
</feature>
<dbReference type="EMBL" id="SOZI01000040">
    <property type="protein sequence ID" value="TNY21596.1"/>
    <property type="molecule type" value="Genomic_DNA"/>
</dbReference>
<name>A0A5C5FZ74_9BASI</name>
<protein>
    <submittedName>
        <fullName evidence="2">Uncharacterized protein</fullName>
    </submittedName>
</protein>
<dbReference type="AlphaFoldDB" id="A0A5C5FZ74"/>
<evidence type="ECO:0000256" key="1">
    <source>
        <dbReference type="SAM" id="MobiDB-lite"/>
    </source>
</evidence>
<feature type="compositionally biased region" description="Low complexity" evidence="1">
    <location>
        <begin position="138"/>
        <end position="151"/>
    </location>
</feature>
<comment type="caution">
    <text evidence="2">The sequence shown here is derived from an EMBL/GenBank/DDBJ whole genome shotgun (WGS) entry which is preliminary data.</text>
</comment>
<gene>
    <name evidence="2" type="ORF">DMC30DRAFT_194727</name>
</gene>
<reference evidence="2 3" key="1">
    <citation type="submission" date="2019-03" db="EMBL/GenBank/DDBJ databases">
        <title>Rhodosporidium diobovatum UCD-FST 08-225 genome sequencing, assembly, and annotation.</title>
        <authorList>
            <person name="Fakankun I.U."/>
            <person name="Fristensky B."/>
            <person name="Levin D.B."/>
        </authorList>
    </citation>
    <scope>NUCLEOTIDE SEQUENCE [LARGE SCALE GENOMIC DNA]</scope>
    <source>
        <strain evidence="2 3">UCD-FST 08-225</strain>
    </source>
</reference>
<feature type="region of interest" description="Disordered" evidence="1">
    <location>
        <begin position="55"/>
        <end position="91"/>
    </location>
</feature>